<proteinExistence type="predicted"/>
<organism evidence="1 2">
    <name type="scientific">Eruca vesicaria subsp. sativa</name>
    <name type="common">Garden rocket</name>
    <name type="synonym">Eruca sativa</name>
    <dbReference type="NCBI Taxonomy" id="29727"/>
    <lineage>
        <taxon>Eukaryota</taxon>
        <taxon>Viridiplantae</taxon>
        <taxon>Streptophyta</taxon>
        <taxon>Embryophyta</taxon>
        <taxon>Tracheophyta</taxon>
        <taxon>Spermatophyta</taxon>
        <taxon>Magnoliopsida</taxon>
        <taxon>eudicotyledons</taxon>
        <taxon>Gunneridae</taxon>
        <taxon>Pentapetalae</taxon>
        <taxon>rosids</taxon>
        <taxon>malvids</taxon>
        <taxon>Brassicales</taxon>
        <taxon>Brassicaceae</taxon>
        <taxon>Brassiceae</taxon>
        <taxon>Eruca</taxon>
    </lineage>
</organism>
<accession>A0ABC8L488</accession>
<dbReference type="EMBL" id="CAKOAT010363931">
    <property type="protein sequence ID" value="CAH8363553.1"/>
    <property type="molecule type" value="Genomic_DNA"/>
</dbReference>
<comment type="caution">
    <text evidence="1">The sequence shown here is derived from an EMBL/GenBank/DDBJ whole genome shotgun (WGS) entry which is preliminary data.</text>
</comment>
<gene>
    <name evidence="1" type="ORF">ERUC_LOCUS29309</name>
</gene>
<name>A0ABC8L488_ERUVS</name>
<evidence type="ECO:0000313" key="1">
    <source>
        <dbReference type="EMBL" id="CAH8363553.1"/>
    </source>
</evidence>
<sequence length="153" mass="16847">MKLRFSASICILPREWQSCRDEAGSCKIDIDACTMKTTLLTGECTKRWLEISNEHESIEVTSKLCGEVISLRYESTIDEKPEIFGSRPEGIGASSVIIEVKPEICDANFDGVDEPAVKESELVVSKPMEDGTGSVACLTMNLDEPELKRTDLG</sequence>
<reference evidence="1 2" key="1">
    <citation type="submission" date="2022-03" db="EMBL/GenBank/DDBJ databases">
        <authorList>
            <person name="Macdonald S."/>
            <person name="Ahmed S."/>
            <person name="Newling K."/>
        </authorList>
    </citation>
    <scope>NUCLEOTIDE SEQUENCE [LARGE SCALE GENOMIC DNA]</scope>
</reference>
<dbReference type="Proteomes" id="UP001642260">
    <property type="component" value="Unassembled WGS sequence"/>
</dbReference>
<protein>
    <submittedName>
        <fullName evidence="1">Uncharacterized protein</fullName>
    </submittedName>
</protein>
<keyword evidence="2" id="KW-1185">Reference proteome</keyword>
<dbReference type="AlphaFoldDB" id="A0ABC8L488"/>
<evidence type="ECO:0000313" key="2">
    <source>
        <dbReference type="Proteomes" id="UP001642260"/>
    </source>
</evidence>